<dbReference type="Proteomes" id="UP000429980">
    <property type="component" value="Unassembled WGS sequence"/>
</dbReference>
<accession>A0ABY3FZD7</accession>
<keyword evidence="2" id="KW-1185">Reference proteome</keyword>
<evidence type="ECO:0000313" key="2">
    <source>
        <dbReference type="Proteomes" id="UP000429980"/>
    </source>
</evidence>
<evidence type="ECO:0000313" key="1">
    <source>
        <dbReference type="EMBL" id="TWL42681.1"/>
    </source>
</evidence>
<dbReference type="EMBL" id="NILF01000019">
    <property type="protein sequence ID" value="TWL42681.1"/>
    <property type="molecule type" value="Genomic_DNA"/>
</dbReference>
<proteinExistence type="predicted"/>
<evidence type="ECO:0008006" key="3">
    <source>
        <dbReference type="Google" id="ProtNLM"/>
    </source>
</evidence>
<reference evidence="1 2" key="1">
    <citation type="submission" date="2019-06" db="EMBL/GenBank/DDBJ databases">
        <title>Genome sequence analysis of &gt;100 Bacillus licheniformis strains suggests intrinsic resistance to this species.</title>
        <authorList>
            <person name="Wels M."/>
            <person name="Siezen R.J."/>
            <person name="Johansen E."/>
            <person name="Stuer-Lauridsen B."/>
            <person name="Bjerre K."/>
            <person name="Nielsen B.K.K."/>
        </authorList>
    </citation>
    <scope>NUCLEOTIDE SEQUENCE [LARGE SCALE GENOMIC DNA]</scope>
    <source>
        <strain evidence="1 2">BAC-15381</strain>
    </source>
</reference>
<sequence length="52" mass="6324">MFHFISEKAMDSLRKHQLSDNQFKLYSSLKKELRLADHQVMHMTWGELKKNF</sequence>
<gene>
    <name evidence="1" type="ORF">CHCC15381_1857</name>
</gene>
<comment type="caution">
    <text evidence="1">The sequence shown here is derived from an EMBL/GenBank/DDBJ whole genome shotgun (WGS) entry which is preliminary data.</text>
</comment>
<protein>
    <recommendedName>
        <fullName evidence="3">Fur-regulated basic protein FbpA</fullName>
    </recommendedName>
</protein>
<name>A0ABY3FZD7_9BACI</name>
<organism evidence="1 2">
    <name type="scientific">Bacillus paralicheniformis</name>
    <dbReference type="NCBI Taxonomy" id="1648923"/>
    <lineage>
        <taxon>Bacteria</taxon>
        <taxon>Bacillati</taxon>
        <taxon>Bacillota</taxon>
        <taxon>Bacilli</taxon>
        <taxon>Bacillales</taxon>
        <taxon>Bacillaceae</taxon>
        <taxon>Bacillus</taxon>
    </lineage>
</organism>